<dbReference type="RefSeq" id="XP_038078084.1">
    <property type="nucleotide sequence ID" value="XM_038222156.1"/>
</dbReference>
<accession>A0A914BQ49</accession>
<dbReference type="SUPFAM" id="SSF69593">
    <property type="entry name" value="Glycerol-3-phosphate (1)-acyltransferase"/>
    <property type="match status" value="1"/>
</dbReference>
<keyword evidence="5" id="KW-0472">Membrane</keyword>
<dbReference type="EnsemblMetazoa" id="XM_038222157.1">
    <property type="protein sequence ID" value="XP_038078085.1"/>
    <property type="gene ID" value="LOC119745647"/>
</dbReference>
<feature type="transmembrane region" description="Helical" evidence="5">
    <location>
        <begin position="12"/>
        <end position="39"/>
    </location>
</feature>
<dbReference type="SMART" id="SM00563">
    <property type="entry name" value="PlsC"/>
    <property type="match status" value="1"/>
</dbReference>
<feature type="transmembrane region" description="Helical" evidence="5">
    <location>
        <begin position="311"/>
        <end position="333"/>
    </location>
</feature>
<dbReference type="PANTHER" id="PTHR10983:SF24">
    <property type="entry name" value="1-ACYLGLYCEROL-3-PHOSPHATE O-ACYLTRANSFERASE 3, ISOFORM E-RELATED"/>
    <property type="match status" value="1"/>
</dbReference>
<feature type="domain" description="Phospholipid/glycerol acyltransferase" evidence="6">
    <location>
        <begin position="91"/>
        <end position="213"/>
    </location>
</feature>
<evidence type="ECO:0000256" key="3">
    <source>
        <dbReference type="ARBA" id="ARBA00023315"/>
    </source>
</evidence>
<keyword evidence="5" id="KW-1133">Transmembrane helix</keyword>
<comment type="similarity">
    <text evidence="1">Belongs to the 1-acyl-sn-glycerol-3-phosphate acyltransferase family.</text>
</comment>
<evidence type="ECO:0000313" key="7">
    <source>
        <dbReference type="EnsemblMetazoa" id="XP_038078085.1"/>
    </source>
</evidence>
<keyword evidence="8" id="KW-1185">Reference proteome</keyword>
<dbReference type="InterPro" id="IPR032098">
    <property type="entry name" value="Acyltransf_C"/>
</dbReference>
<dbReference type="PANTHER" id="PTHR10983">
    <property type="entry name" value="1-ACYLGLYCEROL-3-PHOSPHATE ACYLTRANSFERASE-RELATED"/>
    <property type="match status" value="1"/>
</dbReference>
<evidence type="ECO:0000256" key="1">
    <source>
        <dbReference type="ARBA" id="ARBA00008655"/>
    </source>
</evidence>
<evidence type="ECO:0000259" key="6">
    <source>
        <dbReference type="SMART" id="SM00563"/>
    </source>
</evidence>
<dbReference type="GO" id="GO:0003841">
    <property type="term" value="F:1-acylglycerol-3-phosphate O-acyltransferase activity"/>
    <property type="evidence" value="ECO:0007669"/>
    <property type="project" value="TreeGrafter"/>
</dbReference>
<dbReference type="EnsemblMetazoa" id="XM_038222156.1">
    <property type="protein sequence ID" value="XP_038078084.1"/>
    <property type="gene ID" value="LOC119745647"/>
</dbReference>
<dbReference type="InterPro" id="IPR002123">
    <property type="entry name" value="Plipid/glycerol_acylTrfase"/>
</dbReference>
<keyword evidence="3" id="KW-0012">Acyltransferase</keyword>
<sequence>MGLTSSFKESPLIQMFFSVTFIVSGIIVILMQLLALVLIRPFSKRLYQITVCNLVYLHWGQLIWLCDRWSGSEVRVFADDEFVNICGKEHCIILCNHREDVDWLAVWVLADRFGILKQAKCLMKNELQYVPLVGWSFAMLEMIFVKRDFAKDKKTMIDGFRSYLTYPLKCMILLYCEGTRYTQEKYAKGLAFAKEKGLKELKHHLMPRTKGFVVAMEAFDGQIPAIYDTTFGVSQSDSEPTLLNLLRGKKFIFNFHAVRIPIADVPKTEDGQVKFIHEIYEKKDVLYGHFLENDTFTGFDHRTMRVMPRRWAPVIIETFWLSVLGLPTLYQLFLVLTTGSAVATATALGIIVALYFLIKKMIGETVTAKGSEYGGNKHRNNVRNGNSNTAADVKND</sequence>
<dbReference type="Pfam" id="PF01553">
    <property type="entry name" value="Acyltransferase"/>
    <property type="match status" value="1"/>
</dbReference>
<feature type="transmembrane region" description="Helical" evidence="5">
    <location>
        <begin position="339"/>
        <end position="358"/>
    </location>
</feature>
<dbReference type="OrthoDB" id="189226at2759"/>
<dbReference type="GO" id="GO:0012505">
    <property type="term" value="C:endomembrane system"/>
    <property type="evidence" value="ECO:0007669"/>
    <property type="project" value="TreeGrafter"/>
</dbReference>
<dbReference type="CDD" id="cd07990">
    <property type="entry name" value="LPLAT_LCLAT1-like"/>
    <property type="match status" value="1"/>
</dbReference>
<dbReference type="EnsemblMetazoa" id="XM_038222158.1">
    <property type="protein sequence ID" value="XP_038078086.1"/>
    <property type="gene ID" value="LOC119745647"/>
</dbReference>
<keyword evidence="2" id="KW-0808">Transferase</keyword>
<evidence type="ECO:0000256" key="4">
    <source>
        <dbReference type="SAM" id="MobiDB-lite"/>
    </source>
</evidence>
<feature type="region of interest" description="Disordered" evidence="4">
    <location>
        <begin position="373"/>
        <end position="396"/>
    </location>
</feature>
<organism evidence="7 8">
    <name type="scientific">Patiria miniata</name>
    <name type="common">Bat star</name>
    <name type="synonym">Asterina miniata</name>
    <dbReference type="NCBI Taxonomy" id="46514"/>
    <lineage>
        <taxon>Eukaryota</taxon>
        <taxon>Metazoa</taxon>
        <taxon>Echinodermata</taxon>
        <taxon>Eleutherozoa</taxon>
        <taxon>Asterozoa</taxon>
        <taxon>Asteroidea</taxon>
        <taxon>Valvatacea</taxon>
        <taxon>Valvatida</taxon>
        <taxon>Asterinidae</taxon>
        <taxon>Patiria</taxon>
    </lineage>
</organism>
<protein>
    <recommendedName>
        <fullName evidence="6">Phospholipid/glycerol acyltransferase domain-containing protein</fullName>
    </recommendedName>
</protein>
<dbReference type="OMA" id="LAGWMIC"/>
<dbReference type="Proteomes" id="UP000887568">
    <property type="component" value="Unplaced"/>
</dbReference>
<dbReference type="AlphaFoldDB" id="A0A914BQ49"/>
<reference evidence="7" key="1">
    <citation type="submission" date="2022-11" db="UniProtKB">
        <authorList>
            <consortium name="EnsemblMetazoa"/>
        </authorList>
    </citation>
    <scope>IDENTIFICATION</scope>
</reference>
<keyword evidence="5" id="KW-0812">Transmembrane</keyword>
<dbReference type="RefSeq" id="XP_038078085.1">
    <property type="nucleotide sequence ID" value="XM_038222157.1"/>
</dbReference>
<evidence type="ECO:0000256" key="5">
    <source>
        <dbReference type="SAM" id="Phobius"/>
    </source>
</evidence>
<proteinExistence type="inferred from homology"/>
<dbReference type="RefSeq" id="XP_038078086.1">
    <property type="nucleotide sequence ID" value="XM_038222158.1"/>
</dbReference>
<evidence type="ECO:0000256" key="2">
    <source>
        <dbReference type="ARBA" id="ARBA00022679"/>
    </source>
</evidence>
<dbReference type="Pfam" id="PF16076">
    <property type="entry name" value="Acyltransf_C"/>
    <property type="match status" value="1"/>
</dbReference>
<dbReference type="GeneID" id="119745647"/>
<evidence type="ECO:0000313" key="8">
    <source>
        <dbReference type="Proteomes" id="UP000887568"/>
    </source>
</evidence>
<name>A0A914BQ49_PATMI</name>